<dbReference type="eggNOG" id="COG0457">
    <property type="taxonomic scope" value="Bacteria"/>
</dbReference>
<dbReference type="SUPFAM" id="SSF48452">
    <property type="entry name" value="TPR-like"/>
    <property type="match status" value="2"/>
</dbReference>
<evidence type="ECO:0000256" key="1">
    <source>
        <dbReference type="PROSITE-ProRule" id="PRU00339"/>
    </source>
</evidence>
<dbReference type="AlphaFoldDB" id="B5EEP8"/>
<dbReference type="Proteomes" id="UP000008825">
    <property type="component" value="Chromosome"/>
</dbReference>
<keyword evidence="3" id="KW-1185">Reference proteome</keyword>
<dbReference type="eggNOG" id="COG1729">
    <property type="taxonomic scope" value="Bacteria"/>
</dbReference>
<dbReference type="RefSeq" id="WP_012532270.1">
    <property type="nucleotide sequence ID" value="NC_011146.1"/>
</dbReference>
<dbReference type="EMBL" id="CP001124">
    <property type="protein sequence ID" value="ACH40834.1"/>
    <property type="molecule type" value="Genomic_DNA"/>
</dbReference>
<dbReference type="InterPro" id="IPR011990">
    <property type="entry name" value="TPR-like_helical_dom_sf"/>
</dbReference>
<proteinExistence type="predicted"/>
<dbReference type="SMART" id="SM00028">
    <property type="entry name" value="TPR"/>
    <property type="match status" value="3"/>
</dbReference>
<dbReference type="PROSITE" id="PS50005">
    <property type="entry name" value="TPR"/>
    <property type="match status" value="1"/>
</dbReference>
<keyword evidence="1" id="KW-0802">TPR repeat</keyword>
<organism evidence="2 3">
    <name type="scientific">Citrifermentans bemidjiense (strain ATCC BAA-1014 / DSM 16622 / JCM 12645 / Bem)</name>
    <name type="common">Geobacter bemidjiensis</name>
    <dbReference type="NCBI Taxonomy" id="404380"/>
    <lineage>
        <taxon>Bacteria</taxon>
        <taxon>Pseudomonadati</taxon>
        <taxon>Thermodesulfobacteriota</taxon>
        <taxon>Desulfuromonadia</taxon>
        <taxon>Geobacterales</taxon>
        <taxon>Geobacteraceae</taxon>
        <taxon>Citrifermentans</taxon>
    </lineage>
</organism>
<dbReference type="STRING" id="404380.Gbem_3842"/>
<sequence length="702" mass="76876">MPFALLPAMIYTLRTPRPGLTLLLLLVVACALPGRAEGEQENRLRRIAVRPHQEFTRINLYFQSPPDYTLRLSPGRVRLEVRGADAPSFRKLRGYADARLSGIFTELRAGVLSVSIPVRESEPGVQAVSYGNPSVLSLDIGPGVKRAGRVDIAPGREPILAGTEQFVRAFESDPGGVPFAPTDAKLLKELFTPEELALFQQGESLLYEEQAEAAAGVFTTFLGKPRGARALAFYRLGEAQLGLGRVKEALDAFKRGEAAWPQYLEQADDIQQSYADALARSGDFAAGRRKLLQLMDRYVGTPYQAELMSRLADLSQRQGRKLAAAALYRSVVVHAPGSAAAARARLKLADRELFTLSRDRYRELLAKYQGIYQAPGDFATRDEALFKTALLLALYAPPREALEAAISYDRRYPRGIFSTIVKQMREELLLPSYRELAASGKDEALVQLARENREHLARCFSDPAFPERLSQAFDRTGKLTQEMELFGYLDEKNWAAAGAAFMLSRVVDDAATLGNQAQAEAVGRRFLQRFPADVRAARVREQLGRIAFEKGDLPAAGAELRFLATKGGKAQFPDSDYYLGKAQLAAGDHRGAVRSLARFTQNVREDSALLPDGYFTLAGALAACKDYDGALAACEVGGRVVAGEGAAQFKYKAGELFLQRGEVAKAQASWEKAAASGGTWGKLAGEALADLKWRMKISKELP</sequence>
<reference evidence="2 3" key="2">
    <citation type="journal article" date="2010" name="BMC Genomics">
        <title>The genome of Geobacter bemidjiensis, exemplar for the subsurface clade of Geobacter species that predominate in Fe(III)-reducing subsurface environments.</title>
        <authorList>
            <person name="Aklujkar M."/>
            <person name="Young N.D."/>
            <person name="Holmes D."/>
            <person name="Chavan M."/>
            <person name="Risso C."/>
            <person name="Kiss H.E."/>
            <person name="Han C.S."/>
            <person name="Land M.L."/>
            <person name="Lovley D.R."/>
        </authorList>
    </citation>
    <scope>NUCLEOTIDE SEQUENCE [LARGE SCALE GENOMIC DNA]</scope>
    <source>
        <strain evidence="3">ATCC BAA-1014 / DSM 16622 / JCM 12645 / Bem</strain>
    </source>
</reference>
<protein>
    <submittedName>
        <fullName evidence="2">Uncharacterized protein</fullName>
    </submittedName>
</protein>
<feature type="repeat" description="TPR" evidence="1">
    <location>
        <begin position="230"/>
        <end position="263"/>
    </location>
</feature>
<evidence type="ECO:0000313" key="2">
    <source>
        <dbReference type="EMBL" id="ACH40834.1"/>
    </source>
</evidence>
<name>B5EEP8_CITBB</name>
<dbReference type="Gene3D" id="1.25.40.10">
    <property type="entry name" value="Tetratricopeptide repeat domain"/>
    <property type="match status" value="2"/>
</dbReference>
<accession>B5EEP8</accession>
<reference evidence="2 3" key="1">
    <citation type="submission" date="2008-07" db="EMBL/GenBank/DDBJ databases">
        <title>Complete sequence of Geobacter bemidjiensis BEM.</title>
        <authorList>
            <consortium name="US DOE Joint Genome Institute"/>
            <person name="Lucas S."/>
            <person name="Copeland A."/>
            <person name="Lapidus A."/>
            <person name="Glavina del Rio T."/>
            <person name="Dalin E."/>
            <person name="Tice H."/>
            <person name="Bruce D."/>
            <person name="Goodwin L."/>
            <person name="Pitluck S."/>
            <person name="Kiss H."/>
            <person name="Brettin T."/>
            <person name="Detter J.C."/>
            <person name="Han C."/>
            <person name="Kuske C.R."/>
            <person name="Schmutz J."/>
            <person name="Larimer F."/>
            <person name="Land M."/>
            <person name="Hauser L."/>
            <person name="Kyrpides N."/>
            <person name="Lykidis A."/>
            <person name="Lovley D."/>
            <person name="Richardson P."/>
        </authorList>
    </citation>
    <scope>NUCLEOTIDE SEQUENCE [LARGE SCALE GENOMIC DNA]</scope>
    <source>
        <strain evidence="3">ATCC BAA-1014 / DSM 16622 / JCM 12645 / Bem</strain>
    </source>
</reference>
<dbReference type="InterPro" id="IPR019734">
    <property type="entry name" value="TPR_rpt"/>
</dbReference>
<dbReference type="KEGG" id="gbm:Gbem_3842"/>
<dbReference type="HOGENOM" id="CLU_386741_0_0_7"/>
<evidence type="ECO:0000313" key="3">
    <source>
        <dbReference type="Proteomes" id="UP000008825"/>
    </source>
</evidence>
<gene>
    <name evidence="2" type="ordered locus">Gbem_3842</name>
</gene>